<dbReference type="GO" id="GO:0006508">
    <property type="term" value="P:proteolysis"/>
    <property type="evidence" value="ECO:0007669"/>
    <property type="project" value="InterPro"/>
</dbReference>
<reference evidence="2 3" key="1">
    <citation type="journal article" date="2016" name="Nat. Commun.">
        <title>Thousands of microbial genomes shed light on interconnected biogeochemical processes in an aquifer system.</title>
        <authorList>
            <person name="Anantharaman K."/>
            <person name="Brown C.T."/>
            <person name="Hug L.A."/>
            <person name="Sharon I."/>
            <person name="Castelle C.J."/>
            <person name="Probst A.J."/>
            <person name="Thomas B.C."/>
            <person name="Singh A."/>
            <person name="Wilkins M.J."/>
            <person name="Karaoz U."/>
            <person name="Brodie E.L."/>
            <person name="Williams K.H."/>
            <person name="Hubbard S.S."/>
            <person name="Banfield J.F."/>
        </authorList>
    </citation>
    <scope>NUCLEOTIDE SEQUENCE [LARGE SCALE GENOMIC DNA]</scope>
</reference>
<dbReference type="InterPro" id="IPR001254">
    <property type="entry name" value="Trypsin_dom"/>
</dbReference>
<proteinExistence type="predicted"/>
<evidence type="ECO:0000313" key="3">
    <source>
        <dbReference type="Proteomes" id="UP000176665"/>
    </source>
</evidence>
<dbReference type="InterPro" id="IPR043504">
    <property type="entry name" value="Peptidase_S1_PA_chymotrypsin"/>
</dbReference>
<dbReference type="EMBL" id="MFJA01000008">
    <property type="protein sequence ID" value="OGG04039.1"/>
    <property type="molecule type" value="Genomic_DNA"/>
</dbReference>
<accession>A0A1F5YV44</accession>
<dbReference type="SUPFAM" id="SSF50494">
    <property type="entry name" value="Trypsin-like serine proteases"/>
    <property type="match status" value="1"/>
</dbReference>
<dbReference type="STRING" id="1798371.A2W14_06220"/>
<dbReference type="Pfam" id="PF00089">
    <property type="entry name" value="Trypsin"/>
    <property type="match status" value="1"/>
</dbReference>
<dbReference type="InterPro" id="IPR009003">
    <property type="entry name" value="Peptidase_S1_PA"/>
</dbReference>
<gene>
    <name evidence="2" type="ORF">A2W14_06220</name>
</gene>
<evidence type="ECO:0000259" key="1">
    <source>
        <dbReference type="Pfam" id="PF00089"/>
    </source>
</evidence>
<organism evidence="2 3">
    <name type="scientific">Candidatus Gottesmanbacteria bacterium RBG_16_37_8</name>
    <dbReference type="NCBI Taxonomy" id="1798371"/>
    <lineage>
        <taxon>Bacteria</taxon>
        <taxon>Candidatus Gottesmaniibacteriota</taxon>
    </lineage>
</organism>
<comment type="caution">
    <text evidence="2">The sequence shown here is derived from an EMBL/GenBank/DDBJ whole genome shotgun (WGS) entry which is preliminary data.</text>
</comment>
<feature type="domain" description="Peptidase S1" evidence="1">
    <location>
        <begin position="62"/>
        <end position="226"/>
    </location>
</feature>
<evidence type="ECO:0000313" key="2">
    <source>
        <dbReference type="EMBL" id="OGG04039.1"/>
    </source>
</evidence>
<sequence length="238" mass="26369">MVATSQALLKNPEETSRLVESLSEAIKNRAIKITITAPPKGDSFDTVVGSGTIFYEDNDNLIILTAGHVIKSGLYDYSSCNFFISRNHWHANWYDFNRSQWGEEISTAVNPDLDIGLILIKKNPEYPKLFSENGFGLIKGAPATEEMHPQMLSYPIGLATSFIPYNEMNIRKVKEDIIITDAKSDPSYKGASGGGLFDGDMLIGVHYWGDNEKLKFVPITAASSWIAETITEKLNLGQ</sequence>
<dbReference type="Proteomes" id="UP000176665">
    <property type="component" value="Unassembled WGS sequence"/>
</dbReference>
<protein>
    <recommendedName>
        <fullName evidence="1">Peptidase S1 domain-containing protein</fullName>
    </recommendedName>
</protein>
<dbReference type="AlphaFoldDB" id="A0A1F5YV44"/>
<dbReference type="GO" id="GO:0004252">
    <property type="term" value="F:serine-type endopeptidase activity"/>
    <property type="evidence" value="ECO:0007669"/>
    <property type="project" value="InterPro"/>
</dbReference>
<dbReference type="Gene3D" id="2.40.10.10">
    <property type="entry name" value="Trypsin-like serine proteases"/>
    <property type="match status" value="2"/>
</dbReference>
<name>A0A1F5YV44_9BACT</name>